<feature type="domain" description="CNA-B" evidence="4">
    <location>
        <begin position="195"/>
        <end position="285"/>
    </location>
</feature>
<evidence type="ECO:0000256" key="3">
    <source>
        <dbReference type="SAM" id="SignalP"/>
    </source>
</evidence>
<dbReference type="GO" id="GO:0005975">
    <property type="term" value="P:carbohydrate metabolic process"/>
    <property type="evidence" value="ECO:0007669"/>
    <property type="project" value="UniProtKB-ARBA"/>
</dbReference>
<proteinExistence type="predicted"/>
<evidence type="ECO:0000313" key="5">
    <source>
        <dbReference type="EMBL" id="KFI68239.1"/>
    </source>
</evidence>
<evidence type="ECO:0000313" key="6">
    <source>
        <dbReference type="Proteomes" id="UP000029052"/>
    </source>
</evidence>
<sequence length="348" mass="38302">MTRTMSRVRLFLAGIMAVLFVCSGFMAVPANATESGDGSITIRYQYGGQSVADSAFYLYKVANWDENEPDVPLSESVTSGFSIPELADVNWKLLDSESAEDWRDLTATLFNDLKLHEFDIVDPVADGSTDSDGVVRFDKLTDGVYLAISPLSALPKAVYSAQLISIPSKTNPTTAENRDVEITAKGNAWSGEDPIHVKKVWEDGDSANRPKSIEVTLYYQYDEDESFEPYETVTLNAANNWSYEWTRLPESIDYVVRETNVPEGYSMSMTVDRVSDTTSYWTFTNTADDQDKPGTPGTPGKPSSQSNPVNPAFTGSNIALIVFIAAGALGLGVILMVEVRKMRKAERE</sequence>
<feature type="signal peptide" evidence="3">
    <location>
        <begin position="1"/>
        <end position="32"/>
    </location>
</feature>
<evidence type="ECO:0000259" key="4">
    <source>
        <dbReference type="Pfam" id="PF05738"/>
    </source>
</evidence>
<dbReference type="Pfam" id="PF05738">
    <property type="entry name" value="Cna_B"/>
    <property type="match status" value="1"/>
</dbReference>
<feature type="transmembrane region" description="Helical" evidence="2">
    <location>
        <begin position="318"/>
        <end position="337"/>
    </location>
</feature>
<organism evidence="5 6">
    <name type="scientific">Bifidobacterium magnum</name>
    <dbReference type="NCBI Taxonomy" id="1692"/>
    <lineage>
        <taxon>Bacteria</taxon>
        <taxon>Bacillati</taxon>
        <taxon>Actinomycetota</taxon>
        <taxon>Actinomycetes</taxon>
        <taxon>Bifidobacteriales</taxon>
        <taxon>Bifidobacteriaceae</taxon>
        <taxon>Bifidobacterium</taxon>
    </lineage>
</organism>
<dbReference type="Proteomes" id="UP000029052">
    <property type="component" value="Unassembled WGS sequence"/>
</dbReference>
<comment type="caution">
    <text evidence="5">The sequence shown here is derived from an EMBL/GenBank/DDBJ whole genome shotgun (WGS) entry which is preliminary data.</text>
</comment>
<evidence type="ECO:0000256" key="2">
    <source>
        <dbReference type="SAM" id="Phobius"/>
    </source>
</evidence>
<protein>
    <recommendedName>
        <fullName evidence="4">CNA-B domain-containing protein</fullName>
    </recommendedName>
</protein>
<feature type="compositionally biased region" description="Low complexity" evidence="1">
    <location>
        <begin position="293"/>
        <end position="306"/>
    </location>
</feature>
<name>A0A087BB39_9BIFI</name>
<keyword evidence="2" id="KW-0812">Transmembrane</keyword>
<dbReference type="Gene3D" id="2.60.40.1140">
    <property type="entry name" value="Collagen-binding surface protein Cna, B-type domain"/>
    <property type="match status" value="1"/>
</dbReference>
<feature type="region of interest" description="Disordered" evidence="1">
    <location>
        <begin position="283"/>
        <end position="310"/>
    </location>
</feature>
<reference evidence="5 6" key="1">
    <citation type="submission" date="2014-03" db="EMBL/GenBank/DDBJ databases">
        <title>Genomics of Bifidobacteria.</title>
        <authorList>
            <person name="Ventura M."/>
            <person name="Milani C."/>
            <person name="Lugli G.A."/>
        </authorList>
    </citation>
    <scope>NUCLEOTIDE SEQUENCE [LARGE SCALE GENOMIC DNA]</scope>
    <source>
        <strain evidence="5 6">LMG 11591</strain>
    </source>
</reference>
<dbReference type="Gene3D" id="2.60.40.10">
    <property type="entry name" value="Immunoglobulins"/>
    <property type="match status" value="1"/>
</dbReference>
<feature type="chain" id="PRO_5001818821" description="CNA-B domain-containing protein" evidence="3">
    <location>
        <begin position="33"/>
        <end position="348"/>
    </location>
</feature>
<dbReference type="SUPFAM" id="SSF49478">
    <property type="entry name" value="Cna protein B-type domain"/>
    <property type="match status" value="1"/>
</dbReference>
<dbReference type="InterPro" id="IPR008454">
    <property type="entry name" value="Collagen-bd_Cna-like_B-typ_dom"/>
</dbReference>
<dbReference type="InterPro" id="IPR013783">
    <property type="entry name" value="Ig-like_fold"/>
</dbReference>
<gene>
    <name evidence="5" type="ORF">BMAGN_0190</name>
</gene>
<dbReference type="EMBL" id="JGZB01000004">
    <property type="protein sequence ID" value="KFI68239.1"/>
    <property type="molecule type" value="Genomic_DNA"/>
</dbReference>
<dbReference type="CDD" id="cd00222">
    <property type="entry name" value="CollagenBindB"/>
    <property type="match status" value="1"/>
</dbReference>
<dbReference type="STRING" id="1692.BMAGN_0190"/>
<dbReference type="AlphaFoldDB" id="A0A087BB39"/>
<keyword evidence="2" id="KW-1133">Transmembrane helix</keyword>
<accession>A0A087BB39</accession>
<dbReference type="eggNOG" id="COG4932">
    <property type="taxonomic scope" value="Bacteria"/>
</dbReference>
<keyword evidence="6" id="KW-1185">Reference proteome</keyword>
<keyword evidence="2" id="KW-0472">Membrane</keyword>
<keyword evidence="3" id="KW-0732">Signal</keyword>
<evidence type="ECO:0000256" key="1">
    <source>
        <dbReference type="SAM" id="MobiDB-lite"/>
    </source>
</evidence>